<reference evidence="1" key="1">
    <citation type="submission" date="2016-05" db="EMBL/GenBank/DDBJ databases">
        <authorList>
            <person name="Lavstsen T."/>
            <person name="Jespersen J.S."/>
        </authorList>
    </citation>
    <scope>NUCLEOTIDE SEQUENCE</scope>
    <source>
        <tissue evidence="1">Brain</tissue>
    </source>
</reference>
<gene>
    <name evidence="1" type="primary">Nfu_g_1_016198</name>
</gene>
<feature type="non-terminal residue" evidence="1">
    <location>
        <position position="34"/>
    </location>
</feature>
<dbReference type="EMBL" id="HADW01010239">
    <property type="protein sequence ID" value="SBP11639.1"/>
    <property type="molecule type" value="Transcribed_RNA"/>
</dbReference>
<sequence>MLSLNNDFLSPDEVREVFNSPRCGQQRFFTVRVF</sequence>
<protein>
    <submittedName>
        <fullName evidence="1">Uncharacterized protein</fullName>
    </submittedName>
</protein>
<accession>A0A1A7X1F8</accession>
<organism evidence="1">
    <name type="scientific">Iconisemion striatum</name>
    <dbReference type="NCBI Taxonomy" id="60296"/>
    <lineage>
        <taxon>Eukaryota</taxon>
        <taxon>Metazoa</taxon>
        <taxon>Chordata</taxon>
        <taxon>Craniata</taxon>
        <taxon>Vertebrata</taxon>
        <taxon>Euteleostomi</taxon>
        <taxon>Actinopterygii</taxon>
        <taxon>Neopterygii</taxon>
        <taxon>Teleostei</taxon>
        <taxon>Neoteleostei</taxon>
        <taxon>Acanthomorphata</taxon>
        <taxon>Ovalentaria</taxon>
        <taxon>Atherinomorphae</taxon>
        <taxon>Cyprinodontiformes</taxon>
        <taxon>Nothobranchiidae</taxon>
        <taxon>Iconisemion</taxon>
    </lineage>
</organism>
<reference evidence="1" key="2">
    <citation type="submission" date="2016-06" db="EMBL/GenBank/DDBJ databases">
        <title>The genome of a short-lived fish provides insights into sex chromosome evolution and the genetic control of aging.</title>
        <authorList>
            <person name="Reichwald K."/>
            <person name="Felder M."/>
            <person name="Petzold A."/>
            <person name="Koch P."/>
            <person name="Groth M."/>
            <person name="Platzer M."/>
        </authorList>
    </citation>
    <scope>NUCLEOTIDE SEQUENCE</scope>
    <source>
        <tissue evidence="1">Brain</tissue>
    </source>
</reference>
<name>A0A1A7X1F8_9TELE</name>
<evidence type="ECO:0000313" key="1">
    <source>
        <dbReference type="EMBL" id="SBP11639.1"/>
    </source>
</evidence>
<dbReference type="AlphaFoldDB" id="A0A1A7X1F8"/>
<proteinExistence type="predicted"/>